<proteinExistence type="predicted"/>
<accession>A0AAU9UFP1</accession>
<feature type="compositionally biased region" description="Polar residues" evidence="1">
    <location>
        <begin position="113"/>
        <end position="127"/>
    </location>
</feature>
<feature type="compositionally biased region" description="Polar residues" evidence="1">
    <location>
        <begin position="1"/>
        <end position="15"/>
    </location>
</feature>
<dbReference type="AlphaFoldDB" id="A0AAU9UFP1"/>
<feature type="region of interest" description="Disordered" evidence="1">
    <location>
        <begin position="1"/>
        <end position="61"/>
    </location>
</feature>
<evidence type="ECO:0000313" key="3">
    <source>
        <dbReference type="Proteomes" id="UP001153954"/>
    </source>
</evidence>
<evidence type="ECO:0000256" key="1">
    <source>
        <dbReference type="SAM" id="MobiDB-lite"/>
    </source>
</evidence>
<organism evidence="2 3">
    <name type="scientific">Euphydryas editha</name>
    <name type="common">Edith's checkerspot</name>
    <dbReference type="NCBI Taxonomy" id="104508"/>
    <lineage>
        <taxon>Eukaryota</taxon>
        <taxon>Metazoa</taxon>
        <taxon>Ecdysozoa</taxon>
        <taxon>Arthropoda</taxon>
        <taxon>Hexapoda</taxon>
        <taxon>Insecta</taxon>
        <taxon>Pterygota</taxon>
        <taxon>Neoptera</taxon>
        <taxon>Endopterygota</taxon>
        <taxon>Lepidoptera</taxon>
        <taxon>Glossata</taxon>
        <taxon>Ditrysia</taxon>
        <taxon>Papilionoidea</taxon>
        <taxon>Nymphalidae</taxon>
        <taxon>Nymphalinae</taxon>
        <taxon>Euphydryas</taxon>
    </lineage>
</organism>
<feature type="compositionally biased region" description="Low complexity" evidence="1">
    <location>
        <begin position="44"/>
        <end position="57"/>
    </location>
</feature>
<reference evidence="2" key="1">
    <citation type="submission" date="2022-03" db="EMBL/GenBank/DDBJ databases">
        <authorList>
            <person name="Tunstrom K."/>
        </authorList>
    </citation>
    <scope>NUCLEOTIDE SEQUENCE</scope>
</reference>
<keyword evidence="3" id="KW-1185">Reference proteome</keyword>
<dbReference type="EMBL" id="CAKOGL010000017">
    <property type="protein sequence ID" value="CAH2096711.1"/>
    <property type="molecule type" value="Genomic_DNA"/>
</dbReference>
<comment type="caution">
    <text evidence="2">The sequence shown here is derived from an EMBL/GenBank/DDBJ whole genome shotgun (WGS) entry which is preliminary data.</text>
</comment>
<sequence length="127" mass="13425">MHTTQRFNMNSNNVPSPGATPGLQPTPVGLLQPTPTGRSLAPATTNNNNTSNNNNNNKPVRLGATWADASGAINIDVDNLLAPRSPRALPAPSINQLKSSPARHIPPNPTWAPTPTLNNNNIDSLLQ</sequence>
<protein>
    <submittedName>
        <fullName evidence="2">Uncharacterized protein</fullName>
    </submittedName>
</protein>
<dbReference type="Proteomes" id="UP001153954">
    <property type="component" value="Unassembled WGS sequence"/>
</dbReference>
<feature type="region of interest" description="Disordered" evidence="1">
    <location>
        <begin position="85"/>
        <end position="127"/>
    </location>
</feature>
<name>A0AAU9UFP1_EUPED</name>
<evidence type="ECO:0000313" key="2">
    <source>
        <dbReference type="EMBL" id="CAH2096711.1"/>
    </source>
</evidence>
<gene>
    <name evidence="2" type="ORF">EEDITHA_LOCUS12018</name>
</gene>